<name>A0A165KU58_EXIGL</name>
<accession>A0A165KU58</accession>
<dbReference type="SUPFAM" id="SSF47370">
    <property type="entry name" value="Bromodomain"/>
    <property type="match status" value="1"/>
</dbReference>
<gene>
    <name evidence="5" type="ORF">EXIGLDRAFT_642769</name>
</gene>
<sequence>MPSGSSFVPRTPQDLLVPPSPSPSSSSHGPLTFRLPPSAFLAPIPGGSSKSKSKKSKSKKRKLDDVDGFQYTPAPKKPLRRKPLGELLPGLISRIKKKDDYAFFLNPVDPAVAPGYKDVVKNPMDLGTMSKKVDRGRYKTLDDFTKDFNLVIDNAKLYNAPGSIYVTEAERIHAFGIDIINKAALQLDYDAPVSFNDQDGSSDSDDGMSDTSATPAPVASTSTPVPRRNRAEQEEADALLAAAIGGATGTLRRLRVRAHVLKETKTEEDGGLPGSSDGVGAFPRGHGAGELLVNWKARGRKVTKKERLKMEKEGPPMRQDCSLDVARLESPFERLSVLLEPDPTSRPQLVPLTPLAAVVTKDDDSEEQKSIPPPVAMRFVDPAYASSRVDKGKGKAKAASATPALSESATKTLKHWTRQPSKLRATLREESGSASTPASDPLRPLREAEAQDWGVYALLDALMEAQPSTSDAPPAHLQQHFPTEPALFDMIRADVESGPDRAVAESTPSTDEWPRADVPTQERILRESVYGGVDGLAYVSSLARFVASAEDARRRYLQEQAEEAKEYVQEEDAMDDDGADTDVIMSEDEAPPENDERRRHKHKWRQGPLEASSLAEYVEREIVDPLTGGQHGLLRRAGRHLRFGEPDELVHEALVEGPKQRARRKEAETLSGDKIDISAVLRAPTELYAAEQGWKALIAERQRAISEAAAASSSTAEESSLSFALRASQAAVAQFAASQNEPTIADFALKRTAQKIEAMGAASAWLATEAGDAKEVQEDEETRALRLQLLALAKRAPIRMIDSVPAQLVPQHIRYAFGGLIKDEPSGSG</sequence>
<dbReference type="PRINTS" id="PR00503">
    <property type="entry name" value="BROMODOMAIN"/>
</dbReference>
<dbReference type="PANTHER" id="PTHR22881:SF27">
    <property type="entry name" value="BROMODOMAIN CONTAINING 7_9"/>
    <property type="match status" value="1"/>
</dbReference>
<organism evidence="5 6">
    <name type="scientific">Exidia glandulosa HHB12029</name>
    <dbReference type="NCBI Taxonomy" id="1314781"/>
    <lineage>
        <taxon>Eukaryota</taxon>
        <taxon>Fungi</taxon>
        <taxon>Dikarya</taxon>
        <taxon>Basidiomycota</taxon>
        <taxon>Agaricomycotina</taxon>
        <taxon>Agaricomycetes</taxon>
        <taxon>Auriculariales</taxon>
        <taxon>Exidiaceae</taxon>
        <taxon>Exidia</taxon>
    </lineage>
</organism>
<dbReference type="AlphaFoldDB" id="A0A165KU58"/>
<feature type="compositionally biased region" description="Basic residues" evidence="3">
    <location>
        <begin position="51"/>
        <end position="61"/>
    </location>
</feature>
<dbReference type="SMART" id="SM00297">
    <property type="entry name" value="BROMO"/>
    <property type="match status" value="1"/>
</dbReference>
<dbReference type="InterPro" id="IPR036427">
    <property type="entry name" value="Bromodomain-like_sf"/>
</dbReference>
<protein>
    <recommendedName>
        <fullName evidence="4">Bromo domain-containing protein</fullName>
    </recommendedName>
</protein>
<evidence type="ECO:0000256" key="3">
    <source>
        <dbReference type="SAM" id="MobiDB-lite"/>
    </source>
</evidence>
<keyword evidence="6" id="KW-1185">Reference proteome</keyword>
<evidence type="ECO:0000256" key="2">
    <source>
        <dbReference type="PROSITE-ProRule" id="PRU00035"/>
    </source>
</evidence>
<dbReference type="CDD" id="cd04369">
    <property type="entry name" value="Bromodomain"/>
    <property type="match status" value="1"/>
</dbReference>
<feature type="compositionally biased region" description="Acidic residues" evidence="3">
    <location>
        <begin position="569"/>
        <end position="593"/>
    </location>
</feature>
<dbReference type="Proteomes" id="UP000077266">
    <property type="component" value="Unassembled WGS sequence"/>
</dbReference>
<dbReference type="PANTHER" id="PTHR22881">
    <property type="entry name" value="BROMODOMAIN CONTAINING PROTEIN"/>
    <property type="match status" value="1"/>
</dbReference>
<feature type="region of interest" description="Disordered" evidence="3">
    <location>
        <begin position="1"/>
        <end position="82"/>
    </location>
</feature>
<dbReference type="InterPro" id="IPR001487">
    <property type="entry name" value="Bromodomain"/>
</dbReference>
<feature type="region of interest" description="Disordered" evidence="3">
    <location>
        <begin position="264"/>
        <end position="285"/>
    </location>
</feature>
<dbReference type="OrthoDB" id="21449at2759"/>
<reference evidence="5 6" key="1">
    <citation type="journal article" date="2016" name="Mol. Biol. Evol.">
        <title>Comparative Genomics of Early-Diverging Mushroom-Forming Fungi Provides Insights into the Origins of Lignocellulose Decay Capabilities.</title>
        <authorList>
            <person name="Nagy L.G."/>
            <person name="Riley R."/>
            <person name="Tritt A."/>
            <person name="Adam C."/>
            <person name="Daum C."/>
            <person name="Floudas D."/>
            <person name="Sun H."/>
            <person name="Yadav J.S."/>
            <person name="Pangilinan J."/>
            <person name="Larsson K.H."/>
            <person name="Matsuura K."/>
            <person name="Barry K."/>
            <person name="Labutti K."/>
            <person name="Kuo R."/>
            <person name="Ohm R.A."/>
            <person name="Bhattacharya S.S."/>
            <person name="Shirouzu T."/>
            <person name="Yoshinaga Y."/>
            <person name="Martin F.M."/>
            <person name="Grigoriev I.V."/>
            <person name="Hibbett D.S."/>
        </authorList>
    </citation>
    <scope>NUCLEOTIDE SEQUENCE [LARGE SCALE GENOMIC DNA]</scope>
    <source>
        <strain evidence="5 6">HHB12029</strain>
    </source>
</reference>
<evidence type="ECO:0000256" key="1">
    <source>
        <dbReference type="ARBA" id="ARBA00023117"/>
    </source>
</evidence>
<dbReference type="PROSITE" id="PS50014">
    <property type="entry name" value="BROMODOMAIN_2"/>
    <property type="match status" value="1"/>
</dbReference>
<dbReference type="Gene3D" id="1.20.920.10">
    <property type="entry name" value="Bromodomain-like"/>
    <property type="match status" value="1"/>
</dbReference>
<feature type="domain" description="Bromo" evidence="4">
    <location>
        <begin position="96"/>
        <end position="166"/>
    </location>
</feature>
<dbReference type="InterPro" id="IPR051831">
    <property type="entry name" value="Bromodomain_contain_prot"/>
</dbReference>
<feature type="region of interest" description="Disordered" evidence="3">
    <location>
        <begin position="387"/>
        <end position="445"/>
    </location>
</feature>
<dbReference type="InParanoid" id="A0A165KU58"/>
<evidence type="ECO:0000313" key="5">
    <source>
        <dbReference type="EMBL" id="KZV96896.1"/>
    </source>
</evidence>
<evidence type="ECO:0000313" key="6">
    <source>
        <dbReference type="Proteomes" id="UP000077266"/>
    </source>
</evidence>
<dbReference type="Pfam" id="PF00439">
    <property type="entry name" value="Bromodomain"/>
    <property type="match status" value="1"/>
</dbReference>
<dbReference type="GO" id="GO:0006325">
    <property type="term" value="P:chromatin organization"/>
    <property type="evidence" value="ECO:0007669"/>
    <property type="project" value="UniProtKB-ARBA"/>
</dbReference>
<dbReference type="STRING" id="1314781.A0A165KU58"/>
<proteinExistence type="predicted"/>
<keyword evidence="1 2" id="KW-0103">Bromodomain</keyword>
<feature type="region of interest" description="Disordered" evidence="3">
    <location>
        <begin position="565"/>
        <end position="605"/>
    </location>
</feature>
<evidence type="ECO:0000259" key="4">
    <source>
        <dbReference type="PROSITE" id="PS50014"/>
    </source>
</evidence>
<feature type="region of interest" description="Disordered" evidence="3">
    <location>
        <begin position="196"/>
        <end position="233"/>
    </location>
</feature>
<dbReference type="EMBL" id="KV425937">
    <property type="protein sequence ID" value="KZV96896.1"/>
    <property type="molecule type" value="Genomic_DNA"/>
</dbReference>